<dbReference type="Proteomes" id="UP001595816">
    <property type="component" value="Unassembled WGS sequence"/>
</dbReference>
<dbReference type="RefSeq" id="WP_253756997.1">
    <property type="nucleotide sequence ID" value="NZ_JAMZDZ010000001.1"/>
</dbReference>
<evidence type="ECO:0000313" key="2">
    <source>
        <dbReference type="Proteomes" id="UP001595816"/>
    </source>
</evidence>
<proteinExistence type="predicted"/>
<accession>A0ABV8LKU6</accession>
<sequence>MEHSITVDVDQFDEAERIVAGTIALDLRDVATELFEVKDLGYLDAGDLRRLRLALFVLADIIGRRLAE</sequence>
<name>A0ABV8LKU6_9ACTN</name>
<reference evidence="2" key="1">
    <citation type="journal article" date="2019" name="Int. J. Syst. Evol. Microbiol.">
        <title>The Global Catalogue of Microorganisms (GCM) 10K type strain sequencing project: providing services to taxonomists for standard genome sequencing and annotation.</title>
        <authorList>
            <consortium name="The Broad Institute Genomics Platform"/>
            <consortium name="The Broad Institute Genome Sequencing Center for Infectious Disease"/>
            <person name="Wu L."/>
            <person name="Ma J."/>
        </authorList>
    </citation>
    <scope>NUCLEOTIDE SEQUENCE [LARGE SCALE GENOMIC DNA]</scope>
    <source>
        <strain evidence="2">CGMCC 4.7289</strain>
    </source>
</reference>
<evidence type="ECO:0000313" key="1">
    <source>
        <dbReference type="EMBL" id="MFC4130895.1"/>
    </source>
</evidence>
<gene>
    <name evidence="1" type="ORF">ACFOZ4_09805</name>
</gene>
<protein>
    <submittedName>
        <fullName evidence="1">Uncharacterized protein</fullName>
    </submittedName>
</protein>
<comment type="caution">
    <text evidence="1">The sequence shown here is derived from an EMBL/GenBank/DDBJ whole genome shotgun (WGS) entry which is preliminary data.</text>
</comment>
<keyword evidence="2" id="KW-1185">Reference proteome</keyword>
<organism evidence="1 2">
    <name type="scientific">Hamadaea flava</name>
    <dbReference type="NCBI Taxonomy" id="1742688"/>
    <lineage>
        <taxon>Bacteria</taxon>
        <taxon>Bacillati</taxon>
        <taxon>Actinomycetota</taxon>
        <taxon>Actinomycetes</taxon>
        <taxon>Micromonosporales</taxon>
        <taxon>Micromonosporaceae</taxon>
        <taxon>Hamadaea</taxon>
    </lineage>
</organism>
<dbReference type="EMBL" id="JBHSAY010000005">
    <property type="protein sequence ID" value="MFC4130895.1"/>
    <property type="molecule type" value="Genomic_DNA"/>
</dbReference>